<proteinExistence type="predicted"/>
<dbReference type="EMBL" id="JAWDGP010004498">
    <property type="protein sequence ID" value="KAK3763811.1"/>
    <property type="molecule type" value="Genomic_DNA"/>
</dbReference>
<keyword evidence="2" id="KW-1185">Reference proteome</keyword>
<protein>
    <submittedName>
        <fullName evidence="1">Uncharacterized protein</fullName>
    </submittedName>
</protein>
<organism evidence="1 2">
    <name type="scientific">Elysia crispata</name>
    <name type="common">lettuce slug</name>
    <dbReference type="NCBI Taxonomy" id="231223"/>
    <lineage>
        <taxon>Eukaryota</taxon>
        <taxon>Metazoa</taxon>
        <taxon>Spiralia</taxon>
        <taxon>Lophotrochozoa</taxon>
        <taxon>Mollusca</taxon>
        <taxon>Gastropoda</taxon>
        <taxon>Heterobranchia</taxon>
        <taxon>Euthyneura</taxon>
        <taxon>Panpulmonata</taxon>
        <taxon>Sacoglossa</taxon>
        <taxon>Placobranchoidea</taxon>
        <taxon>Plakobranchidae</taxon>
        <taxon>Elysia</taxon>
    </lineage>
</organism>
<reference evidence="1" key="1">
    <citation type="journal article" date="2023" name="G3 (Bethesda)">
        <title>A reference genome for the long-term kleptoplast-retaining sea slug Elysia crispata morphotype clarki.</title>
        <authorList>
            <person name="Eastman K.E."/>
            <person name="Pendleton A.L."/>
            <person name="Shaikh M.A."/>
            <person name="Suttiyut T."/>
            <person name="Ogas R."/>
            <person name="Tomko P."/>
            <person name="Gavelis G."/>
            <person name="Widhalm J.R."/>
            <person name="Wisecaver J.H."/>
        </authorList>
    </citation>
    <scope>NUCLEOTIDE SEQUENCE</scope>
    <source>
        <strain evidence="1">ECLA1</strain>
    </source>
</reference>
<comment type="caution">
    <text evidence="1">The sequence shown here is derived from an EMBL/GenBank/DDBJ whole genome shotgun (WGS) entry which is preliminary data.</text>
</comment>
<evidence type="ECO:0000313" key="2">
    <source>
        <dbReference type="Proteomes" id="UP001283361"/>
    </source>
</evidence>
<gene>
    <name evidence="1" type="ORF">RRG08_020730</name>
</gene>
<dbReference type="Proteomes" id="UP001283361">
    <property type="component" value="Unassembled WGS sequence"/>
</dbReference>
<name>A0AAE0Z855_9GAST</name>
<sequence length="66" mass="6806">MKSHAWTESASSLSSSTLVVSSSVLPSSFCRDVGSVAAPGSSLTSTRDFFAGSSPSLLPFTLPHED</sequence>
<evidence type="ECO:0000313" key="1">
    <source>
        <dbReference type="EMBL" id="KAK3763811.1"/>
    </source>
</evidence>
<dbReference type="AlphaFoldDB" id="A0AAE0Z855"/>
<accession>A0AAE0Z855</accession>